<name>A0ACC2MVH6_PERAE</name>
<evidence type="ECO:0000313" key="1">
    <source>
        <dbReference type="EMBL" id="KAJ8649762.1"/>
    </source>
</evidence>
<sequence length="521" mass="58800">MENSQVLGARGMIRRSELIRVIIQSLYSLGYKKAASSLESESGISSESAEYALLRSQILDGRWNDCIQTLNMIEDLVEETRASACFLILQQWFLDFLNSGDDSSALWVLQKLISPLRVDKKKIHELACGVVSLREIGWGGKDDTSVVDLRRKLLIEFKRLLPPPIAIPDRRLEHLIETALAFQQDSCIYHYSSDSVSLYEDHCCSRDQLPTETTQILNQHENEVWFVQFSNNGEYLASSSSDFTAIVWTVSKDGIVSLKHTLRSHKNPVSFVAWSPDDTMLLTCGSNEVLKLWDVETGTCKHTFGEQSPIVSSCAWFPDSKRLICCSCDPVKCIYTWDLEGNELDAWRGARMPKVSDLAVTPDGEHLISICADKDIQIYNFRTRTERIISEKVPITSLSVSKDGQFLIVNLNSEEIHMWDVTRTWESPLKYTGHKQRKYVIRSCFGGLNCAFIASGSENSQIYIWHRQSCRLLEVLPGHTMTVNCVSWNPSRPQMLASASDDHTIRIWGAASKSKPAEGSA</sequence>
<dbReference type="Proteomes" id="UP001234297">
    <property type="component" value="Chromosome 1"/>
</dbReference>
<protein>
    <submittedName>
        <fullName evidence="1">Uncharacterized protein</fullName>
    </submittedName>
</protein>
<gene>
    <name evidence="1" type="ORF">MRB53_002785</name>
</gene>
<proteinExistence type="predicted"/>
<comment type="caution">
    <text evidence="1">The sequence shown here is derived from an EMBL/GenBank/DDBJ whole genome shotgun (WGS) entry which is preliminary data.</text>
</comment>
<evidence type="ECO:0000313" key="2">
    <source>
        <dbReference type="Proteomes" id="UP001234297"/>
    </source>
</evidence>
<organism evidence="1 2">
    <name type="scientific">Persea americana</name>
    <name type="common">Avocado</name>
    <dbReference type="NCBI Taxonomy" id="3435"/>
    <lineage>
        <taxon>Eukaryota</taxon>
        <taxon>Viridiplantae</taxon>
        <taxon>Streptophyta</taxon>
        <taxon>Embryophyta</taxon>
        <taxon>Tracheophyta</taxon>
        <taxon>Spermatophyta</taxon>
        <taxon>Magnoliopsida</taxon>
        <taxon>Magnoliidae</taxon>
        <taxon>Laurales</taxon>
        <taxon>Lauraceae</taxon>
        <taxon>Persea</taxon>
    </lineage>
</organism>
<keyword evidence="2" id="KW-1185">Reference proteome</keyword>
<dbReference type="EMBL" id="CM056809">
    <property type="protein sequence ID" value="KAJ8649762.1"/>
    <property type="molecule type" value="Genomic_DNA"/>
</dbReference>
<accession>A0ACC2MVH6</accession>
<reference evidence="1 2" key="1">
    <citation type="journal article" date="2022" name="Hortic Res">
        <title>A haplotype resolved chromosomal level avocado genome allows analysis of novel avocado genes.</title>
        <authorList>
            <person name="Nath O."/>
            <person name="Fletcher S.J."/>
            <person name="Hayward A."/>
            <person name="Shaw L.M."/>
            <person name="Masouleh A.K."/>
            <person name="Furtado A."/>
            <person name="Henry R.J."/>
            <person name="Mitter N."/>
        </authorList>
    </citation>
    <scope>NUCLEOTIDE SEQUENCE [LARGE SCALE GENOMIC DNA]</scope>
    <source>
        <strain evidence="2">cv. Hass</strain>
    </source>
</reference>